<dbReference type="AlphaFoldDB" id="B4QJL5"/>
<organism evidence="2 3">
    <name type="scientific">Drosophila simulans</name>
    <name type="common">Fruit fly</name>
    <dbReference type="NCBI Taxonomy" id="7240"/>
    <lineage>
        <taxon>Eukaryota</taxon>
        <taxon>Metazoa</taxon>
        <taxon>Ecdysozoa</taxon>
        <taxon>Arthropoda</taxon>
        <taxon>Hexapoda</taxon>
        <taxon>Insecta</taxon>
        <taxon>Pterygota</taxon>
        <taxon>Neoptera</taxon>
        <taxon>Endopterygota</taxon>
        <taxon>Diptera</taxon>
        <taxon>Brachycera</taxon>
        <taxon>Muscomorpha</taxon>
        <taxon>Ephydroidea</taxon>
        <taxon>Drosophilidae</taxon>
        <taxon>Drosophila</taxon>
        <taxon>Sophophora</taxon>
    </lineage>
</organism>
<accession>B4QJL5</accession>
<dbReference type="EMBL" id="CM000363">
    <property type="protein sequence ID" value="EDX11315.1"/>
    <property type="molecule type" value="Genomic_DNA"/>
</dbReference>
<evidence type="ECO:0000313" key="3">
    <source>
        <dbReference type="Proteomes" id="UP000000304"/>
    </source>
</evidence>
<dbReference type="HOGENOM" id="CLU_2239385_0_0_1"/>
<evidence type="ECO:0000256" key="1">
    <source>
        <dbReference type="SAM" id="MobiDB-lite"/>
    </source>
</evidence>
<protein>
    <submittedName>
        <fullName evidence="2">GD12148</fullName>
    </submittedName>
</protein>
<gene>
    <name evidence="2" type="primary">Dsim\GD12148</name>
    <name evidence="2" type="ORF">Dsim_GD12148</name>
</gene>
<evidence type="ECO:0000313" key="2">
    <source>
        <dbReference type="EMBL" id="EDX11315.1"/>
    </source>
</evidence>
<reference evidence="2 3" key="1">
    <citation type="journal article" date="2007" name="Nature">
        <title>Evolution of genes and genomes on the Drosophila phylogeny.</title>
        <authorList>
            <consortium name="Drosophila 12 Genomes Consortium"/>
            <person name="Clark A.G."/>
            <person name="Eisen M.B."/>
            <person name="Smith D.R."/>
            <person name="Bergman C.M."/>
            <person name="Oliver B."/>
            <person name="Markow T.A."/>
            <person name="Kaufman T.C."/>
            <person name="Kellis M."/>
            <person name="Gelbart W."/>
            <person name="Iyer V.N."/>
            <person name="Pollard D.A."/>
            <person name="Sackton T.B."/>
            <person name="Larracuente A.M."/>
            <person name="Singh N.D."/>
            <person name="Abad J.P."/>
            <person name="Abt D.N."/>
            <person name="Adryan B."/>
            <person name="Aguade M."/>
            <person name="Akashi H."/>
            <person name="Anderson W.W."/>
            <person name="Aquadro C.F."/>
            <person name="Ardell D.H."/>
            <person name="Arguello R."/>
            <person name="Artieri C.G."/>
            <person name="Barbash D.A."/>
            <person name="Barker D."/>
            <person name="Barsanti P."/>
            <person name="Batterham P."/>
            <person name="Batzoglou S."/>
            <person name="Begun D."/>
            <person name="Bhutkar A."/>
            <person name="Blanco E."/>
            <person name="Bosak S.A."/>
            <person name="Bradley R.K."/>
            <person name="Brand A.D."/>
            <person name="Brent M.R."/>
            <person name="Brooks A.N."/>
            <person name="Brown R.H."/>
            <person name="Butlin R.K."/>
            <person name="Caggese C."/>
            <person name="Calvi B.R."/>
            <person name="Bernardo de Carvalho A."/>
            <person name="Caspi A."/>
            <person name="Castrezana S."/>
            <person name="Celniker S.E."/>
            <person name="Chang J.L."/>
            <person name="Chapple C."/>
            <person name="Chatterji S."/>
            <person name="Chinwalla A."/>
            <person name="Civetta A."/>
            <person name="Clifton S.W."/>
            <person name="Comeron J.M."/>
            <person name="Costello J.C."/>
            <person name="Coyne J.A."/>
            <person name="Daub J."/>
            <person name="David R.G."/>
            <person name="Delcher A.L."/>
            <person name="Delehaunty K."/>
            <person name="Do C.B."/>
            <person name="Ebling H."/>
            <person name="Edwards K."/>
            <person name="Eickbush T."/>
            <person name="Evans J.D."/>
            <person name="Filipski A."/>
            <person name="Findeiss S."/>
            <person name="Freyhult E."/>
            <person name="Fulton L."/>
            <person name="Fulton R."/>
            <person name="Garcia A.C."/>
            <person name="Gardiner A."/>
            <person name="Garfield D.A."/>
            <person name="Garvin B.E."/>
            <person name="Gibson G."/>
            <person name="Gilbert D."/>
            <person name="Gnerre S."/>
            <person name="Godfrey J."/>
            <person name="Good R."/>
            <person name="Gotea V."/>
            <person name="Gravely B."/>
            <person name="Greenberg A.J."/>
            <person name="Griffiths-Jones S."/>
            <person name="Gross S."/>
            <person name="Guigo R."/>
            <person name="Gustafson E.A."/>
            <person name="Haerty W."/>
            <person name="Hahn M.W."/>
            <person name="Halligan D.L."/>
            <person name="Halpern A.L."/>
            <person name="Halter G.M."/>
            <person name="Han M.V."/>
            <person name="Heger A."/>
            <person name="Hillier L."/>
            <person name="Hinrichs A.S."/>
            <person name="Holmes I."/>
            <person name="Hoskins R.A."/>
            <person name="Hubisz M.J."/>
            <person name="Hultmark D."/>
            <person name="Huntley M.A."/>
            <person name="Jaffe D.B."/>
            <person name="Jagadeeshan S."/>
            <person name="Jeck W.R."/>
            <person name="Johnson J."/>
            <person name="Jones C.D."/>
            <person name="Jordan W.C."/>
            <person name="Karpen G.H."/>
            <person name="Kataoka E."/>
            <person name="Keightley P.D."/>
            <person name="Kheradpour P."/>
            <person name="Kirkness E.F."/>
            <person name="Koerich L.B."/>
            <person name="Kristiansen K."/>
            <person name="Kudrna D."/>
            <person name="Kulathinal R.J."/>
            <person name="Kumar S."/>
            <person name="Kwok R."/>
            <person name="Lander E."/>
            <person name="Langley C.H."/>
            <person name="Lapoint R."/>
            <person name="Lazzaro B.P."/>
            <person name="Lee S.J."/>
            <person name="Levesque L."/>
            <person name="Li R."/>
            <person name="Lin C.F."/>
            <person name="Lin M.F."/>
            <person name="Lindblad-Toh K."/>
            <person name="Llopart A."/>
            <person name="Long M."/>
            <person name="Low L."/>
            <person name="Lozovsky E."/>
            <person name="Lu J."/>
            <person name="Luo M."/>
            <person name="Machado C.A."/>
            <person name="Makalowski W."/>
            <person name="Marzo M."/>
            <person name="Matsuda M."/>
            <person name="Matzkin L."/>
            <person name="McAllister B."/>
            <person name="McBride C.S."/>
            <person name="McKernan B."/>
            <person name="McKernan K."/>
            <person name="Mendez-Lago M."/>
            <person name="Minx P."/>
            <person name="Mollenhauer M.U."/>
            <person name="Montooth K."/>
            <person name="Mount S.M."/>
            <person name="Mu X."/>
            <person name="Myers E."/>
            <person name="Negre B."/>
            <person name="Newfeld S."/>
            <person name="Nielsen R."/>
            <person name="Noor M.A."/>
            <person name="O'Grady P."/>
            <person name="Pachter L."/>
            <person name="Papaceit M."/>
            <person name="Parisi M.J."/>
            <person name="Parisi M."/>
            <person name="Parts L."/>
            <person name="Pedersen J.S."/>
            <person name="Pesole G."/>
            <person name="Phillippy A.M."/>
            <person name="Ponting C.P."/>
            <person name="Pop M."/>
            <person name="Porcelli D."/>
            <person name="Powell J.R."/>
            <person name="Prohaska S."/>
            <person name="Pruitt K."/>
            <person name="Puig M."/>
            <person name="Quesneville H."/>
            <person name="Ram K.R."/>
            <person name="Rand D."/>
            <person name="Rasmussen M.D."/>
            <person name="Reed L.K."/>
            <person name="Reenan R."/>
            <person name="Reily A."/>
            <person name="Remington K.A."/>
            <person name="Rieger T.T."/>
            <person name="Ritchie M.G."/>
            <person name="Robin C."/>
            <person name="Rogers Y.H."/>
            <person name="Rohde C."/>
            <person name="Rozas J."/>
            <person name="Rubenfield M.J."/>
            <person name="Ruiz A."/>
            <person name="Russo S."/>
            <person name="Salzberg S.L."/>
            <person name="Sanchez-Gracia A."/>
            <person name="Saranga D.J."/>
            <person name="Sato H."/>
            <person name="Schaeffer S.W."/>
            <person name="Schatz M.C."/>
            <person name="Schlenke T."/>
            <person name="Schwartz R."/>
            <person name="Segarra C."/>
            <person name="Singh R.S."/>
            <person name="Sirot L."/>
            <person name="Sirota M."/>
            <person name="Sisneros N.B."/>
            <person name="Smith C.D."/>
            <person name="Smith T.F."/>
            <person name="Spieth J."/>
            <person name="Stage D.E."/>
            <person name="Stark A."/>
            <person name="Stephan W."/>
            <person name="Strausberg R.L."/>
            <person name="Strempel S."/>
            <person name="Sturgill D."/>
            <person name="Sutton G."/>
            <person name="Sutton G.G."/>
            <person name="Tao W."/>
            <person name="Teichmann S."/>
            <person name="Tobari Y.N."/>
            <person name="Tomimura Y."/>
            <person name="Tsolas J.M."/>
            <person name="Valente V.L."/>
            <person name="Venter E."/>
            <person name="Venter J.C."/>
            <person name="Vicario S."/>
            <person name="Vieira F.G."/>
            <person name="Vilella A.J."/>
            <person name="Villasante A."/>
            <person name="Walenz B."/>
            <person name="Wang J."/>
            <person name="Wasserman M."/>
            <person name="Watts T."/>
            <person name="Wilson D."/>
            <person name="Wilson R.K."/>
            <person name="Wing R.A."/>
            <person name="Wolfner M.F."/>
            <person name="Wong A."/>
            <person name="Wong G.K."/>
            <person name="Wu C.I."/>
            <person name="Wu G."/>
            <person name="Yamamoto D."/>
            <person name="Yang H.P."/>
            <person name="Yang S.P."/>
            <person name="Yorke J.A."/>
            <person name="Yoshida K."/>
            <person name="Zdobnov E."/>
            <person name="Zhang P."/>
            <person name="Zhang Y."/>
            <person name="Zimin A.V."/>
            <person name="Baldwin J."/>
            <person name="Abdouelleil A."/>
            <person name="Abdulkadir J."/>
            <person name="Abebe A."/>
            <person name="Abera B."/>
            <person name="Abreu J."/>
            <person name="Acer S.C."/>
            <person name="Aftuck L."/>
            <person name="Alexander A."/>
            <person name="An P."/>
            <person name="Anderson E."/>
            <person name="Anderson S."/>
            <person name="Arachi H."/>
            <person name="Azer M."/>
            <person name="Bachantsang P."/>
            <person name="Barry A."/>
            <person name="Bayul T."/>
            <person name="Berlin A."/>
            <person name="Bessette D."/>
            <person name="Bloom T."/>
            <person name="Blye J."/>
            <person name="Boguslavskiy L."/>
            <person name="Bonnet C."/>
            <person name="Boukhgalter B."/>
            <person name="Bourzgui I."/>
            <person name="Brown A."/>
            <person name="Cahill P."/>
            <person name="Channer S."/>
            <person name="Cheshatsang Y."/>
            <person name="Chuda L."/>
            <person name="Citroen M."/>
            <person name="Collymore A."/>
            <person name="Cooke P."/>
            <person name="Costello M."/>
            <person name="D'Aco K."/>
            <person name="Daza R."/>
            <person name="De Haan G."/>
            <person name="DeGray S."/>
            <person name="DeMaso C."/>
            <person name="Dhargay N."/>
            <person name="Dooley K."/>
            <person name="Dooley E."/>
            <person name="Doricent M."/>
            <person name="Dorje P."/>
            <person name="Dorjee K."/>
            <person name="Dupes A."/>
            <person name="Elong R."/>
            <person name="Falk J."/>
            <person name="Farina A."/>
            <person name="Faro S."/>
            <person name="Ferguson D."/>
            <person name="Fisher S."/>
            <person name="Foley C.D."/>
            <person name="Franke A."/>
            <person name="Friedrich D."/>
            <person name="Gadbois L."/>
            <person name="Gearin G."/>
            <person name="Gearin C.R."/>
            <person name="Giannoukos G."/>
            <person name="Goode T."/>
            <person name="Graham J."/>
            <person name="Grandbois E."/>
            <person name="Grewal S."/>
            <person name="Gyaltsen K."/>
            <person name="Hafez N."/>
            <person name="Hagos B."/>
            <person name="Hall J."/>
            <person name="Henson C."/>
            <person name="Hollinger A."/>
            <person name="Honan T."/>
            <person name="Huard M.D."/>
            <person name="Hughes L."/>
            <person name="Hurhula B."/>
            <person name="Husby M.E."/>
            <person name="Kamat A."/>
            <person name="Kanga B."/>
            <person name="Kashin S."/>
            <person name="Khazanovich D."/>
            <person name="Kisner P."/>
            <person name="Lance K."/>
            <person name="Lara M."/>
            <person name="Lee W."/>
            <person name="Lennon N."/>
            <person name="Letendre F."/>
            <person name="LeVine R."/>
            <person name="Lipovsky A."/>
            <person name="Liu X."/>
            <person name="Liu J."/>
            <person name="Liu S."/>
            <person name="Lokyitsang T."/>
            <person name="Lokyitsang Y."/>
            <person name="Lubonja R."/>
            <person name="Lui A."/>
            <person name="MacDonald P."/>
            <person name="Magnisalis V."/>
            <person name="Maru K."/>
            <person name="Matthews C."/>
            <person name="McCusker W."/>
            <person name="McDonough S."/>
            <person name="Mehta T."/>
            <person name="Meldrim J."/>
            <person name="Meneus L."/>
            <person name="Mihai O."/>
            <person name="Mihalev A."/>
            <person name="Mihova T."/>
            <person name="Mittelman R."/>
            <person name="Mlenga V."/>
            <person name="Montmayeur A."/>
            <person name="Mulrain L."/>
            <person name="Navidi A."/>
            <person name="Naylor J."/>
            <person name="Negash T."/>
            <person name="Nguyen T."/>
            <person name="Nguyen N."/>
            <person name="Nicol R."/>
            <person name="Norbu C."/>
            <person name="Norbu N."/>
            <person name="Novod N."/>
            <person name="O'Neill B."/>
            <person name="Osman S."/>
            <person name="Markiewicz E."/>
            <person name="Oyono O.L."/>
            <person name="Patti C."/>
            <person name="Phunkhang P."/>
            <person name="Pierre F."/>
            <person name="Priest M."/>
            <person name="Raghuraman S."/>
            <person name="Rege F."/>
            <person name="Reyes R."/>
            <person name="Rise C."/>
            <person name="Rogov P."/>
            <person name="Ross K."/>
            <person name="Ryan E."/>
            <person name="Settipalli S."/>
            <person name="Shea T."/>
            <person name="Sherpa N."/>
            <person name="Shi L."/>
            <person name="Shih D."/>
            <person name="Sparrow T."/>
            <person name="Spaulding J."/>
            <person name="Stalker J."/>
            <person name="Stange-Thomann N."/>
            <person name="Stavropoulos S."/>
            <person name="Stone C."/>
            <person name="Strader C."/>
            <person name="Tesfaye S."/>
            <person name="Thomson T."/>
            <person name="Thoulutsang Y."/>
            <person name="Thoulutsang D."/>
            <person name="Topham K."/>
            <person name="Topping I."/>
            <person name="Tsamla T."/>
            <person name="Vassiliev H."/>
            <person name="Vo A."/>
            <person name="Wangchuk T."/>
            <person name="Wangdi T."/>
            <person name="Weiand M."/>
            <person name="Wilkinson J."/>
            <person name="Wilson A."/>
            <person name="Yadav S."/>
            <person name="Young G."/>
            <person name="Yu Q."/>
            <person name="Zembek L."/>
            <person name="Zhong D."/>
            <person name="Zimmer A."/>
            <person name="Zwirko Z."/>
            <person name="Jaffe D.B."/>
            <person name="Alvarez P."/>
            <person name="Brockman W."/>
            <person name="Butler J."/>
            <person name="Chin C."/>
            <person name="Gnerre S."/>
            <person name="Grabherr M."/>
            <person name="Kleber M."/>
            <person name="Mauceli E."/>
            <person name="MacCallum I."/>
        </authorList>
    </citation>
    <scope>NUCLEOTIDE SEQUENCE [LARGE SCALE GENOMIC DNA]</scope>
    <source>
        <strain evidence="3">white501</strain>
    </source>
</reference>
<sequence length="105" mass="11902">MTQQRNGKGERFGVVGILSPLFLIWPQVSGQSLSPVLMHFPTIEMKMHALIYRLPTRRKPQTCKMSPAKNVIYAQSLGKCRSTDKGAGGSWRTRCWSPEDGVRRR</sequence>
<dbReference type="Proteomes" id="UP000000304">
    <property type="component" value="Chromosome 3L"/>
</dbReference>
<keyword evidence="3" id="KW-1185">Reference proteome</keyword>
<proteinExistence type="predicted"/>
<name>B4QJL5_DROSI</name>
<feature type="region of interest" description="Disordered" evidence="1">
    <location>
        <begin position="82"/>
        <end position="105"/>
    </location>
</feature>